<dbReference type="SMART" id="SM00212">
    <property type="entry name" value="UBCc"/>
    <property type="match status" value="1"/>
</dbReference>
<organism evidence="5 6">
    <name type="scientific">Podospora aff. communis PSN243</name>
    <dbReference type="NCBI Taxonomy" id="3040156"/>
    <lineage>
        <taxon>Eukaryota</taxon>
        <taxon>Fungi</taxon>
        <taxon>Dikarya</taxon>
        <taxon>Ascomycota</taxon>
        <taxon>Pezizomycotina</taxon>
        <taxon>Sordariomycetes</taxon>
        <taxon>Sordariomycetidae</taxon>
        <taxon>Sordariales</taxon>
        <taxon>Podosporaceae</taxon>
        <taxon>Podospora</taxon>
    </lineage>
</organism>
<dbReference type="Gene3D" id="3.10.110.10">
    <property type="entry name" value="Ubiquitin Conjugating Enzyme"/>
    <property type="match status" value="1"/>
</dbReference>
<dbReference type="GO" id="GO:0016740">
    <property type="term" value="F:transferase activity"/>
    <property type="evidence" value="ECO:0007669"/>
    <property type="project" value="UniProtKB-KW"/>
</dbReference>
<dbReference type="Pfam" id="PF00179">
    <property type="entry name" value="UQ_con"/>
    <property type="match status" value="1"/>
</dbReference>
<dbReference type="PANTHER" id="PTHR46116">
    <property type="entry name" value="(E3-INDEPENDENT) E2 UBIQUITIN-CONJUGATING ENZYME"/>
    <property type="match status" value="1"/>
</dbReference>
<feature type="compositionally biased region" description="Polar residues" evidence="3">
    <location>
        <begin position="65"/>
        <end position="97"/>
    </location>
</feature>
<gene>
    <name evidence="5" type="ORF">QBC34DRAFT_410814</name>
</gene>
<dbReference type="PANTHER" id="PTHR46116:SF39">
    <property type="entry name" value="BACULOVIRAL IAP REPEAT-CONTAINING PROTEIN 6"/>
    <property type="match status" value="1"/>
</dbReference>
<feature type="compositionally biased region" description="Polar residues" evidence="3">
    <location>
        <begin position="107"/>
        <end position="121"/>
    </location>
</feature>
<reference evidence="5" key="1">
    <citation type="journal article" date="2023" name="Mol. Phylogenet. Evol.">
        <title>Genome-scale phylogeny and comparative genomics of the fungal order Sordariales.</title>
        <authorList>
            <person name="Hensen N."/>
            <person name="Bonometti L."/>
            <person name="Westerberg I."/>
            <person name="Brannstrom I.O."/>
            <person name="Guillou S."/>
            <person name="Cros-Aarteil S."/>
            <person name="Calhoun S."/>
            <person name="Haridas S."/>
            <person name="Kuo A."/>
            <person name="Mondo S."/>
            <person name="Pangilinan J."/>
            <person name="Riley R."/>
            <person name="LaButti K."/>
            <person name="Andreopoulos B."/>
            <person name="Lipzen A."/>
            <person name="Chen C."/>
            <person name="Yan M."/>
            <person name="Daum C."/>
            <person name="Ng V."/>
            <person name="Clum A."/>
            <person name="Steindorff A."/>
            <person name="Ohm R.A."/>
            <person name="Martin F."/>
            <person name="Silar P."/>
            <person name="Natvig D.O."/>
            <person name="Lalanne C."/>
            <person name="Gautier V."/>
            <person name="Ament-Velasquez S.L."/>
            <person name="Kruys A."/>
            <person name="Hutchinson M.I."/>
            <person name="Powell A.J."/>
            <person name="Barry K."/>
            <person name="Miller A.N."/>
            <person name="Grigoriev I.V."/>
            <person name="Debuchy R."/>
            <person name="Gladieux P."/>
            <person name="Hiltunen Thoren M."/>
            <person name="Johannesson H."/>
        </authorList>
    </citation>
    <scope>NUCLEOTIDE SEQUENCE</scope>
    <source>
        <strain evidence="5">PSN243</strain>
    </source>
</reference>
<evidence type="ECO:0000259" key="4">
    <source>
        <dbReference type="PROSITE" id="PS50127"/>
    </source>
</evidence>
<evidence type="ECO:0000313" key="5">
    <source>
        <dbReference type="EMBL" id="KAK4446778.1"/>
    </source>
</evidence>
<feature type="region of interest" description="Disordered" evidence="3">
    <location>
        <begin position="293"/>
        <end position="324"/>
    </location>
</feature>
<feature type="region of interest" description="Disordered" evidence="3">
    <location>
        <begin position="340"/>
        <end position="373"/>
    </location>
</feature>
<evidence type="ECO:0000256" key="1">
    <source>
        <dbReference type="ARBA" id="ARBA00022679"/>
    </source>
</evidence>
<comment type="caution">
    <text evidence="5">The sequence shown here is derived from an EMBL/GenBank/DDBJ whole genome shotgun (WGS) entry which is preliminary data.</text>
</comment>
<protein>
    <recommendedName>
        <fullName evidence="4">UBC core domain-containing protein</fullName>
    </recommendedName>
</protein>
<dbReference type="AlphaFoldDB" id="A0AAV9GF89"/>
<evidence type="ECO:0000256" key="2">
    <source>
        <dbReference type="ARBA" id="ARBA00022786"/>
    </source>
</evidence>
<feature type="compositionally biased region" description="Basic and acidic residues" evidence="3">
    <location>
        <begin position="1"/>
        <end position="12"/>
    </location>
</feature>
<keyword evidence="6" id="KW-1185">Reference proteome</keyword>
<dbReference type="InterPro" id="IPR000608">
    <property type="entry name" value="UBC"/>
</dbReference>
<dbReference type="EMBL" id="MU865954">
    <property type="protein sequence ID" value="KAK4446778.1"/>
    <property type="molecule type" value="Genomic_DNA"/>
</dbReference>
<feature type="region of interest" description="Disordered" evidence="3">
    <location>
        <begin position="969"/>
        <end position="993"/>
    </location>
</feature>
<evidence type="ECO:0000313" key="6">
    <source>
        <dbReference type="Proteomes" id="UP001321760"/>
    </source>
</evidence>
<feature type="domain" description="UBC core" evidence="4">
    <location>
        <begin position="648"/>
        <end position="804"/>
    </location>
</feature>
<feature type="compositionally biased region" description="Pro residues" evidence="3">
    <location>
        <begin position="974"/>
        <end position="983"/>
    </location>
</feature>
<feature type="compositionally biased region" description="Low complexity" evidence="3">
    <location>
        <begin position="357"/>
        <end position="368"/>
    </location>
</feature>
<feature type="compositionally biased region" description="Polar residues" evidence="3">
    <location>
        <begin position="32"/>
        <end position="44"/>
    </location>
</feature>
<reference evidence="5" key="2">
    <citation type="submission" date="2023-05" db="EMBL/GenBank/DDBJ databases">
        <authorList>
            <consortium name="Lawrence Berkeley National Laboratory"/>
            <person name="Steindorff A."/>
            <person name="Hensen N."/>
            <person name="Bonometti L."/>
            <person name="Westerberg I."/>
            <person name="Brannstrom I.O."/>
            <person name="Guillou S."/>
            <person name="Cros-Aarteil S."/>
            <person name="Calhoun S."/>
            <person name="Haridas S."/>
            <person name="Kuo A."/>
            <person name="Mondo S."/>
            <person name="Pangilinan J."/>
            <person name="Riley R."/>
            <person name="Labutti K."/>
            <person name="Andreopoulos B."/>
            <person name="Lipzen A."/>
            <person name="Chen C."/>
            <person name="Yanf M."/>
            <person name="Daum C."/>
            <person name="Ng V."/>
            <person name="Clum A."/>
            <person name="Ohm R."/>
            <person name="Martin F."/>
            <person name="Silar P."/>
            <person name="Natvig D."/>
            <person name="Lalanne C."/>
            <person name="Gautier V."/>
            <person name="Ament-Velasquez S.L."/>
            <person name="Kruys A."/>
            <person name="Hutchinson M.I."/>
            <person name="Powell A.J."/>
            <person name="Barry K."/>
            <person name="Miller A.N."/>
            <person name="Grigoriev I.V."/>
            <person name="Debuchy R."/>
            <person name="Gladieux P."/>
            <person name="Thoren M.H."/>
            <person name="Johannesson H."/>
        </authorList>
    </citation>
    <scope>NUCLEOTIDE SEQUENCE</scope>
    <source>
        <strain evidence="5">PSN243</strain>
    </source>
</reference>
<feature type="compositionally biased region" description="Polar residues" evidence="3">
    <location>
        <begin position="569"/>
        <end position="581"/>
    </location>
</feature>
<feature type="region of interest" description="Disordered" evidence="3">
    <location>
        <begin position="817"/>
        <end position="840"/>
    </location>
</feature>
<name>A0AAV9GF89_9PEZI</name>
<feature type="region of interest" description="Disordered" evidence="3">
    <location>
        <begin position="1"/>
        <end position="129"/>
    </location>
</feature>
<feature type="compositionally biased region" description="Polar residues" evidence="3">
    <location>
        <begin position="299"/>
        <end position="319"/>
    </location>
</feature>
<feature type="compositionally biased region" description="Low complexity" evidence="3">
    <location>
        <begin position="824"/>
        <end position="840"/>
    </location>
</feature>
<accession>A0AAV9GF89</accession>
<proteinExistence type="predicted"/>
<dbReference type="SUPFAM" id="SSF54495">
    <property type="entry name" value="UBC-like"/>
    <property type="match status" value="1"/>
</dbReference>
<keyword evidence="1" id="KW-0808">Transferase</keyword>
<evidence type="ECO:0000256" key="3">
    <source>
        <dbReference type="SAM" id="MobiDB-lite"/>
    </source>
</evidence>
<dbReference type="PROSITE" id="PS50127">
    <property type="entry name" value="UBC_2"/>
    <property type="match status" value="1"/>
</dbReference>
<keyword evidence="2" id="KW-0833">Ubl conjugation pathway</keyword>
<sequence length="1163" mass="126886">MAPLRAKLEESLSKINGKAKRRISEESPSPPTKQVNKQAKTMLQTAPGAAAQLNPPQDGDAGQLSRATFQQSIRRSVPQGLQLSSGSPSRFHTSATTPKAPVFSPPLGSSSTNPIDLTSSPPNSPSMADDEYEARMSADLRGLQDHFDRETSSQQKPNLDFDLDAFSRRLEGLRCRQCACPMPITWKVLVEQITCGLDDSDGNPQGPRGPRGSTPLTKNTGFLHPYLQCLNCRAWTCCGGCGGFCSPQDTHHPISASNQDPCLNITWCCHPSRLFLIFAIACGLDGPVRRAQVPKVGDGSQSQTTSLAGPGSQPGTPVSTKGKGVGKFIAPKSKYEYQQAESKLKKGTGYGGREDQYSAQQRQHSQSSRPNLQRETHLRNQKMAKYFCALAILLPSYSRDTTSEDDDLSFDYSRQPGVAFMAARSPLIRKVTELLRQGSVDEISEHHQIYSAVLQLLNSMLEHDDLIPLLYQDQVCYRATEQLPSLTFTRNGVTAPDVANPAENTQSLHKLLQMLSENCGHFLRTASLHMEEFKSNEEQRLIHSAKEIIETAKRLENMRATTYPAPSGKTPSNPEPSNYGSSIRTRALSRKVAREAEIETRGRIDEEAAAWHRENCIREIPDEDILKSFFFVKQAKKVVTGAQEVLPGRMKALTKQITTLRTSLPDGIYVRHGASRLDVLKVLMVGPKGTPYEHGLFEFDMFCPAKFPDVPPDTHFHTTGGGRVSFNPNLYSNGKVCLSLLGTWDGQGWEPNKSTLLQVLVSIQAMILNDQPWYNEPGRELTVADARSKKYNKEIWLLTIEHAMIYWVEKRLVPPANPPARGMPQNPANQATEAQAATAPKSEPGLVVLATFELPAISEATPPQSLPPVGGPVQQAMPLNYNGGQAQALQFGDPYFHSTQFGSQYTFPMNPPVGPGGAVPFGAPTTFTYGPPAAPHAPYHGLYPTGTGPSHQHPAIKGFGDLLPPMAPTAPAKPMQPAPPVHQAPPMQSAAPPISYYNTLPAASSSNHQAPAGQVYPSAPSILPLSKGSLFSQIAENKHKTSLGKKGLAKLKQKYSQFLEAADKSQGGDLPMDGLLALSENETKDYESMTTNLLQAFATKAHAGNTAAVDQDFSKIWGDVIRKHFSLKRQIILDTIKTSPNSGGQTPALSKRLQDALRERGLL</sequence>
<dbReference type="InterPro" id="IPR016135">
    <property type="entry name" value="UBQ-conjugating_enzyme/RWD"/>
</dbReference>
<dbReference type="Proteomes" id="UP001321760">
    <property type="component" value="Unassembled WGS sequence"/>
</dbReference>
<feature type="region of interest" description="Disordered" evidence="3">
    <location>
        <begin position="562"/>
        <end position="581"/>
    </location>
</feature>